<dbReference type="InterPro" id="IPR023214">
    <property type="entry name" value="HAD_sf"/>
</dbReference>
<dbReference type="PANTHER" id="PTHR43434:SF1">
    <property type="entry name" value="PHOSPHOGLYCOLATE PHOSPHATASE"/>
    <property type="match status" value="1"/>
</dbReference>
<sequence>MPQQYTHILWDWNGTLFNDLWLCIDVMNSLLGKHHLPLLTTETYQRIFTFPVIDYYLALGFDFSIHSFEELSVEFMAQYEPRKHECSLSSGAVTLLERIQQSGIGQSILSAYPYDGLAHLVKHFHIEHFFDNLLGLSDIYASSKVDLGIRWMRQQEHAPSDVLLIGDTIHDSEVAEAIGADCILIGDGHNSKERLQQCGRAVVDSFQDLSRSVSFLN</sequence>
<dbReference type="InterPro" id="IPR036412">
    <property type="entry name" value="HAD-like_sf"/>
</dbReference>
<dbReference type="EMBL" id="PDSK01000114">
    <property type="protein sequence ID" value="PIE32418.1"/>
    <property type="molecule type" value="Genomic_DNA"/>
</dbReference>
<comment type="caution">
    <text evidence="1">The sequence shown here is derived from an EMBL/GenBank/DDBJ whole genome shotgun (WGS) entry which is preliminary data.</text>
</comment>
<dbReference type="Pfam" id="PF13419">
    <property type="entry name" value="HAD_2"/>
    <property type="match status" value="1"/>
</dbReference>
<dbReference type="AlphaFoldDB" id="A0A2G6K9P4"/>
<accession>A0A2G6K9P4</accession>
<dbReference type="GO" id="GO:0008967">
    <property type="term" value="F:phosphoglycolate phosphatase activity"/>
    <property type="evidence" value="ECO:0007669"/>
    <property type="project" value="TreeGrafter"/>
</dbReference>
<evidence type="ECO:0000313" key="1">
    <source>
        <dbReference type="EMBL" id="PIE32418.1"/>
    </source>
</evidence>
<proteinExistence type="predicted"/>
<reference evidence="1 2" key="1">
    <citation type="submission" date="2017-10" db="EMBL/GenBank/DDBJ databases">
        <title>Novel microbial diversity and functional potential in the marine mammal oral microbiome.</title>
        <authorList>
            <person name="Dudek N.K."/>
            <person name="Sun C.L."/>
            <person name="Burstein D."/>
            <person name="Kantor R.S."/>
            <person name="Aliaga Goltsman D.S."/>
            <person name="Bik E.M."/>
            <person name="Thomas B.C."/>
            <person name="Banfield J.F."/>
            <person name="Relman D.A."/>
        </authorList>
    </citation>
    <scope>NUCLEOTIDE SEQUENCE [LARGE SCALE GENOMIC DNA]</scope>
    <source>
        <strain evidence="1">DOLJORAL78_47_16</strain>
    </source>
</reference>
<dbReference type="Gene3D" id="1.10.150.240">
    <property type="entry name" value="Putative phosphatase, domain 2"/>
    <property type="match status" value="1"/>
</dbReference>
<dbReference type="PANTHER" id="PTHR43434">
    <property type="entry name" value="PHOSPHOGLYCOLATE PHOSPHATASE"/>
    <property type="match status" value="1"/>
</dbReference>
<dbReference type="SUPFAM" id="SSF56784">
    <property type="entry name" value="HAD-like"/>
    <property type="match status" value="1"/>
</dbReference>
<dbReference type="GO" id="GO:0006281">
    <property type="term" value="P:DNA repair"/>
    <property type="evidence" value="ECO:0007669"/>
    <property type="project" value="TreeGrafter"/>
</dbReference>
<evidence type="ECO:0000313" key="2">
    <source>
        <dbReference type="Proteomes" id="UP000230821"/>
    </source>
</evidence>
<dbReference type="InterPro" id="IPR050155">
    <property type="entry name" value="HAD-like_hydrolase_sf"/>
</dbReference>
<gene>
    <name evidence="1" type="ORF">CSA56_15530</name>
</gene>
<dbReference type="InterPro" id="IPR023198">
    <property type="entry name" value="PGP-like_dom2"/>
</dbReference>
<organism evidence="1 2">
    <name type="scientific">candidate division KSB3 bacterium</name>
    <dbReference type="NCBI Taxonomy" id="2044937"/>
    <lineage>
        <taxon>Bacteria</taxon>
        <taxon>candidate division KSB3</taxon>
    </lineage>
</organism>
<dbReference type="GO" id="GO:0005829">
    <property type="term" value="C:cytosol"/>
    <property type="evidence" value="ECO:0007669"/>
    <property type="project" value="TreeGrafter"/>
</dbReference>
<dbReference type="InterPro" id="IPR041492">
    <property type="entry name" value="HAD_2"/>
</dbReference>
<dbReference type="Proteomes" id="UP000230821">
    <property type="component" value="Unassembled WGS sequence"/>
</dbReference>
<dbReference type="SFLD" id="SFLDS00003">
    <property type="entry name" value="Haloacid_Dehalogenase"/>
    <property type="match status" value="1"/>
</dbReference>
<name>A0A2G6K9P4_9BACT</name>
<protein>
    <submittedName>
        <fullName evidence="1">Phosphatase</fullName>
    </submittedName>
</protein>
<dbReference type="Gene3D" id="3.40.50.1000">
    <property type="entry name" value="HAD superfamily/HAD-like"/>
    <property type="match status" value="1"/>
</dbReference>
<dbReference type="SFLD" id="SFLDG01129">
    <property type="entry name" value="C1.5:_HAD__Beta-PGM__Phosphata"/>
    <property type="match status" value="1"/>
</dbReference>